<dbReference type="InterPro" id="IPR019089">
    <property type="entry name" value="Cas_GSU0054"/>
</dbReference>
<accession>A0A557WYJ1</accession>
<dbReference type="Proteomes" id="UP000320513">
    <property type="component" value="Unassembled WGS sequence"/>
</dbReference>
<dbReference type="NCBIfam" id="TIGR02165">
    <property type="entry name" value="cas5_6_GSU0054"/>
    <property type="match status" value="1"/>
</dbReference>
<comment type="caution">
    <text evidence="2">The sequence shown here is derived from an EMBL/GenBank/DDBJ whole genome shotgun (WGS) entry which is preliminary data.</text>
</comment>
<evidence type="ECO:0000313" key="2">
    <source>
        <dbReference type="EMBL" id="TVS78328.1"/>
    </source>
</evidence>
<evidence type="ECO:0000256" key="1">
    <source>
        <dbReference type="SAM" id="MobiDB-lite"/>
    </source>
</evidence>
<dbReference type="RefSeq" id="WP_144956563.1">
    <property type="nucleotide sequence ID" value="NZ_VMQU01000174.1"/>
</dbReference>
<organism evidence="2 3">
    <name type="scientific">Mycobacterium helveticum</name>
    <dbReference type="NCBI Taxonomy" id="2592811"/>
    <lineage>
        <taxon>Bacteria</taxon>
        <taxon>Bacillati</taxon>
        <taxon>Actinomycetota</taxon>
        <taxon>Actinomycetes</taxon>
        <taxon>Mycobacteriales</taxon>
        <taxon>Mycobacteriaceae</taxon>
        <taxon>Mycobacterium</taxon>
    </lineage>
</organism>
<sequence>MAIGIEATFLLGTFTGHRADGSPDPFPDPARLHGALLNAAAQGSTAVLDKVGLHPSAEALTALQWLETNPPTGIRLPRVYPIAASPIIAFRREGVVRKEGRDWKDKVGGRSFSDGYTYDGPVGWCWEDGIPDNVRAVLEKLCTDVGCLGETTSPVRLAVSEIEPTHSLDSNGSVFDAGGTELRVPAAGRTAALTAAHATANDKSPSIADDRHKTDDYPAPSRPARQALEALRYRIPDIEPTSAPWPTVVLLTTSRTIRPEDRVRWCASLHRALIARIGFGAPPLITGTYPKGVPQPANHLAIQYLPAGMVAQHDIASGAFALLIPGDASGEDLVPLHQALIGFRGFSADRRHAEVSRVVTVSGDKFWCAPARGYVRRWTTNPVAVPETSPQRRGYGPEGSRKRWSLRDAARVSVGLVWRDRIAPRRDSSRWFEEIASRTADYGVEVHDARLLHRTDVAAWVHKTPKQILVQPYRATLSLGRLATERTLVAIGQSRHLGGGLLVPVDSPDDSFATLGGGAR</sequence>
<gene>
    <name evidence="2" type="primary">cas5u6u</name>
    <name evidence="2" type="ORF">FPZ47_25075</name>
</gene>
<name>A0A557WYJ1_9MYCO</name>
<dbReference type="OrthoDB" id="3324965at2"/>
<reference evidence="2 3" key="1">
    <citation type="submission" date="2019-07" db="EMBL/GenBank/DDBJ databases">
        <title>New Mycobacterium species.</title>
        <authorList>
            <person name="Tortoli E."/>
            <person name="Ghielmetti G."/>
            <person name="Friedel U."/>
            <person name="Trovato A."/>
        </authorList>
    </citation>
    <scope>NUCLEOTIDE SEQUENCE [LARGE SCALE GENOMIC DNA]</scope>
    <source>
        <strain evidence="2 3">16-83</strain>
    </source>
</reference>
<dbReference type="AlphaFoldDB" id="A0A557WYJ1"/>
<evidence type="ECO:0000313" key="3">
    <source>
        <dbReference type="Proteomes" id="UP000320513"/>
    </source>
</evidence>
<protein>
    <submittedName>
        <fullName evidence="2">Type I-U CRISPR-associated protein Cas5/Cas6</fullName>
    </submittedName>
</protein>
<feature type="region of interest" description="Disordered" evidence="1">
    <location>
        <begin position="196"/>
        <end position="221"/>
    </location>
</feature>
<dbReference type="EMBL" id="VMQU01000174">
    <property type="protein sequence ID" value="TVS78328.1"/>
    <property type="molecule type" value="Genomic_DNA"/>
</dbReference>
<keyword evidence="3" id="KW-1185">Reference proteome</keyword>
<proteinExistence type="predicted"/>